<sequence length="379" mass="41656">MSNLAASFRAPAPEPTTELGRLRLLSSTAGICVSPLQLGGMSIGNAWESFMGAMSKEASFKLLDAYFQMGGNFIDTANNYQNEQSEAWIGEWMAARGNRNGLVVATKYSMDYKMYELGKGSSSLYCGNNRRSLHMSVQDSLAKLQTSFIDILYIHWYDHVTSIREMMDSLHNLVQQGKVLYLGASDTPAWVVAAANSYAEATGKTPFSIYQGRWNVMMRDFERDIIPMAVHYGMALAPWDAIGGGKFQTRKQVEERKRSGEGLRALAGPDQTEDQLRISEALAKVAAECGIESVTAIALAYVRSKAPRVFPIVGGRKIEHLKDNIKALSIKLTTDQVDYLDSIRPLDVGFPNNFIGPDPKLTGKATGYMAASAALSFKD</sequence>
<keyword evidence="7" id="KW-1185">Reference proteome</keyword>
<dbReference type="GO" id="GO:0016491">
    <property type="term" value="F:oxidoreductase activity"/>
    <property type="evidence" value="ECO:0007669"/>
    <property type="project" value="UniProtKB-KW"/>
</dbReference>
<evidence type="ECO:0000256" key="2">
    <source>
        <dbReference type="ARBA" id="ARBA00023002"/>
    </source>
</evidence>
<evidence type="ECO:0000256" key="3">
    <source>
        <dbReference type="ARBA" id="ARBA00038157"/>
    </source>
</evidence>
<name>A0A1T3CI47_9HYPO</name>
<dbReference type="PANTHER" id="PTHR43364:SF2">
    <property type="entry name" value="ARYL-ALCOHOL DEHYDROGENASE AAD10-RELATED"/>
    <property type="match status" value="1"/>
</dbReference>
<protein>
    <recommendedName>
        <fullName evidence="4">Aldo-keto reductase ausK</fullName>
    </recommendedName>
</protein>
<dbReference type="Pfam" id="PF00248">
    <property type="entry name" value="Aldo_ket_red"/>
    <property type="match status" value="1"/>
</dbReference>
<evidence type="ECO:0000256" key="1">
    <source>
        <dbReference type="ARBA" id="ARBA00004721"/>
    </source>
</evidence>
<dbReference type="Proteomes" id="UP000191004">
    <property type="component" value="Unassembled WGS sequence"/>
</dbReference>
<dbReference type="EMBL" id="LVVK01000017">
    <property type="protein sequence ID" value="OPB40767.1"/>
    <property type="molecule type" value="Genomic_DNA"/>
</dbReference>
<dbReference type="Gene3D" id="3.20.20.100">
    <property type="entry name" value="NADP-dependent oxidoreductase domain"/>
    <property type="match status" value="1"/>
</dbReference>
<comment type="caution">
    <text evidence="6">The sequence shown here is derived from an EMBL/GenBank/DDBJ whole genome shotgun (WGS) entry which is preliminary data.</text>
</comment>
<evidence type="ECO:0000313" key="6">
    <source>
        <dbReference type="EMBL" id="OPB40767.1"/>
    </source>
</evidence>
<dbReference type="InterPro" id="IPR023210">
    <property type="entry name" value="NADP_OxRdtase_dom"/>
</dbReference>
<dbReference type="AlphaFoldDB" id="A0A1T3CI47"/>
<feature type="domain" description="NADP-dependent oxidoreductase" evidence="5">
    <location>
        <begin position="35"/>
        <end position="343"/>
    </location>
</feature>
<comment type="similarity">
    <text evidence="3">Belongs to the aldo/keto reductase family. Aldo/keto reductase 2 subfamily.</text>
</comment>
<gene>
    <name evidence="6" type="ORF">A0O28_0008480</name>
</gene>
<dbReference type="SUPFAM" id="SSF51430">
    <property type="entry name" value="NAD(P)-linked oxidoreductase"/>
    <property type="match status" value="1"/>
</dbReference>
<organism evidence="6 7">
    <name type="scientific">Trichoderma guizhouense</name>
    <dbReference type="NCBI Taxonomy" id="1491466"/>
    <lineage>
        <taxon>Eukaryota</taxon>
        <taxon>Fungi</taxon>
        <taxon>Dikarya</taxon>
        <taxon>Ascomycota</taxon>
        <taxon>Pezizomycotina</taxon>
        <taxon>Sordariomycetes</taxon>
        <taxon>Hypocreomycetidae</taxon>
        <taxon>Hypocreales</taxon>
        <taxon>Hypocreaceae</taxon>
        <taxon>Trichoderma</taxon>
    </lineage>
</organism>
<evidence type="ECO:0000256" key="4">
    <source>
        <dbReference type="ARBA" id="ARBA00073126"/>
    </source>
</evidence>
<evidence type="ECO:0000313" key="7">
    <source>
        <dbReference type="Proteomes" id="UP000191004"/>
    </source>
</evidence>
<dbReference type="FunFam" id="3.20.20.100:FF:000024">
    <property type="entry name" value="Aryl-alcohol dehydrogenase"/>
    <property type="match status" value="1"/>
</dbReference>
<accession>A0A1T3CI47</accession>
<dbReference type="InterPro" id="IPR050523">
    <property type="entry name" value="AKR_Detox_Biosynth"/>
</dbReference>
<evidence type="ECO:0000259" key="5">
    <source>
        <dbReference type="Pfam" id="PF00248"/>
    </source>
</evidence>
<reference evidence="6 7" key="1">
    <citation type="submission" date="2016-04" db="EMBL/GenBank/DDBJ databases">
        <title>Multiple horizontal gene transfer events from other fungi enriched the ability of the initially mycotrophic fungus Trichoderma (Ascomycota) to feed on dead plant biomass.</title>
        <authorList>
            <person name="Atanasova L."/>
            <person name="Chenthamara K."/>
            <person name="Zhang J."/>
            <person name="Grujic M."/>
            <person name="Henrissat B."/>
            <person name="Kuo A."/>
            <person name="Aertz A."/>
            <person name="Salamov A."/>
            <person name="Lipzen A."/>
            <person name="Labutti K."/>
            <person name="Barry K."/>
            <person name="Miao Y."/>
            <person name="Rahimi M.J."/>
            <person name="Shen Q."/>
            <person name="Grigoriev I.V."/>
            <person name="Kubicek C.P."/>
            <person name="Druzhinina I.S."/>
        </authorList>
    </citation>
    <scope>NUCLEOTIDE SEQUENCE [LARGE SCALE GENOMIC DNA]</scope>
    <source>
        <strain evidence="6 7">NJAU 4742</strain>
    </source>
</reference>
<keyword evidence="2" id="KW-0560">Oxidoreductase</keyword>
<dbReference type="InterPro" id="IPR036812">
    <property type="entry name" value="NAD(P)_OxRdtase_dom_sf"/>
</dbReference>
<proteinExistence type="inferred from homology"/>
<comment type="pathway">
    <text evidence="1">Secondary metabolite biosynthesis; terpenoid biosynthesis.</text>
</comment>
<dbReference type="PANTHER" id="PTHR43364">
    <property type="entry name" value="NADH-SPECIFIC METHYLGLYOXAL REDUCTASE-RELATED"/>
    <property type="match status" value="1"/>
</dbReference>